<protein>
    <submittedName>
        <fullName evidence="3">Aldehyde dehydrogenase family protein</fullName>
    </submittedName>
</protein>
<accession>A0A9D2HMX6</accession>
<evidence type="ECO:0000256" key="1">
    <source>
        <dbReference type="ARBA" id="ARBA00023002"/>
    </source>
</evidence>
<reference evidence="3" key="1">
    <citation type="journal article" date="2021" name="PeerJ">
        <title>Extensive microbial diversity within the chicken gut microbiome revealed by metagenomics and culture.</title>
        <authorList>
            <person name="Gilroy R."/>
            <person name="Ravi A."/>
            <person name="Getino M."/>
            <person name="Pursley I."/>
            <person name="Horton D.L."/>
            <person name="Alikhan N.F."/>
            <person name="Baker D."/>
            <person name="Gharbi K."/>
            <person name="Hall N."/>
            <person name="Watson M."/>
            <person name="Adriaenssens E.M."/>
            <person name="Foster-Nyarko E."/>
            <person name="Jarju S."/>
            <person name="Secka A."/>
            <person name="Antonio M."/>
            <person name="Oren A."/>
            <person name="Chaudhuri R.R."/>
            <person name="La Ragione R."/>
            <person name="Hildebrand F."/>
            <person name="Pallen M.J."/>
        </authorList>
    </citation>
    <scope>NUCLEOTIDE SEQUENCE</scope>
    <source>
        <strain evidence="3">5032</strain>
    </source>
</reference>
<gene>
    <name evidence="3" type="ORF">H9784_10250</name>
</gene>
<comment type="caution">
    <text evidence="3">The sequence shown here is derived from an EMBL/GenBank/DDBJ whole genome shotgun (WGS) entry which is preliminary data.</text>
</comment>
<organism evidence="3 4">
    <name type="scientific">Candidatus Desulfovibrio intestinavium</name>
    <dbReference type="NCBI Taxonomy" id="2838534"/>
    <lineage>
        <taxon>Bacteria</taxon>
        <taxon>Pseudomonadati</taxon>
        <taxon>Thermodesulfobacteriota</taxon>
        <taxon>Desulfovibrionia</taxon>
        <taxon>Desulfovibrionales</taxon>
        <taxon>Desulfovibrionaceae</taxon>
        <taxon>Desulfovibrio</taxon>
    </lineage>
</organism>
<dbReference type="PANTHER" id="PTHR11699">
    <property type="entry name" value="ALDEHYDE DEHYDROGENASE-RELATED"/>
    <property type="match status" value="1"/>
</dbReference>
<evidence type="ECO:0000259" key="2">
    <source>
        <dbReference type="Pfam" id="PF00171"/>
    </source>
</evidence>
<proteinExistence type="predicted"/>
<dbReference type="GO" id="GO:0016620">
    <property type="term" value="F:oxidoreductase activity, acting on the aldehyde or oxo group of donors, NAD or NADP as acceptor"/>
    <property type="evidence" value="ECO:0007669"/>
    <property type="project" value="InterPro"/>
</dbReference>
<dbReference type="Proteomes" id="UP000823821">
    <property type="component" value="Unassembled WGS sequence"/>
</dbReference>
<dbReference type="AlphaFoldDB" id="A0A9D2HMX6"/>
<dbReference type="Gene3D" id="3.40.309.10">
    <property type="entry name" value="Aldehyde Dehydrogenase, Chain A, domain 2"/>
    <property type="match status" value="1"/>
</dbReference>
<dbReference type="InterPro" id="IPR015590">
    <property type="entry name" value="Aldehyde_DH_dom"/>
</dbReference>
<sequence length="464" mass="50867">MKTISEQMELARKAQEAINDYTQEQVDEMCLAVGWEVYEDENIAKLARMAVEETGFGNVESKIAKHKRKVGGVLHDIRGAKSVGCIERDEKNGIAKYAKPVGVICAILPATNPTSTCGGKAVGMLKCRNAVIFKPSSRALKCTTEAISMMRKGLRRVGAPEDLIQVVEDNSREAVAELMKACDLVVATGSGAVVRAAYSSGTPAYGVGQGNAVPIVAEDADVAEAAKLICASKLFDYATSCSSENAVVPVEAIYDQFMAEMKKNGCYLVEGEDREKLKNHMWQINAKGKLALNQDIIAKSARFIADAAGISVPEGTEILLVEGTQPIREDKFHDEKISPVLTVYKARDFMDAYRILSELTSLVGRGHSCGIHTYKREYIEYLGEHMKSSRVTVRQSMSAGNGGHPFNRMPSTATLGCGTWGGNVTTENVHWKHFMNVTWVNEPVEPWSFSDEDMWGAFWKKYGK</sequence>
<dbReference type="InterPro" id="IPR016162">
    <property type="entry name" value="Ald_DH_N"/>
</dbReference>
<feature type="domain" description="Aldehyde dehydrogenase" evidence="2">
    <location>
        <begin position="4"/>
        <end position="399"/>
    </location>
</feature>
<dbReference type="SUPFAM" id="SSF53720">
    <property type="entry name" value="ALDH-like"/>
    <property type="match status" value="1"/>
</dbReference>
<evidence type="ECO:0000313" key="4">
    <source>
        <dbReference type="Proteomes" id="UP000823821"/>
    </source>
</evidence>
<reference evidence="3" key="2">
    <citation type="submission" date="2021-04" db="EMBL/GenBank/DDBJ databases">
        <authorList>
            <person name="Gilroy R."/>
        </authorList>
    </citation>
    <scope>NUCLEOTIDE SEQUENCE</scope>
    <source>
        <strain evidence="3">5032</strain>
    </source>
</reference>
<dbReference type="InterPro" id="IPR016163">
    <property type="entry name" value="Ald_DH_C"/>
</dbReference>
<name>A0A9D2HMX6_9BACT</name>
<dbReference type="Gene3D" id="3.40.605.10">
    <property type="entry name" value="Aldehyde Dehydrogenase, Chain A, domain 1"/>
    <property type="match status" value="1"/>
</dbReference>
<evidence type="ECO:0000313" key="3">
    <source>
        <dbReference type="EMBL" id="HJA79926.1"/>
    </source>
</evidence>
<dbReference type="EMBL" id="DWZD01000053">
    <property type="protein sequence ID" value="HJA79926.1"/>
    <property type="molecule type" value="Genomic_DNA"/>
</dbReference>
<keyword evidence="1" id="KW-0560">Oxidoreductase</keyword>
<dbReference type="Pfam" id="PF00171">
    <property type="entry name" value="Aldedh"/>
    <property type="match status" value="1"/>
</dbReference>
<dbReference type="InterPro" id="IPR016161">
    <property type="entry name" value="Ald_DH/histidinol_DH"/>
</dbReference>